<proteinExistence type="predicted"/>
<accession>A0A6M3KLV1</accession>
<dbReference type="GO" id="GO:0005737">
    <property type="term" value="C:cytoplasm"/>
    <property type="evidence" value="ECO:0007669"/>
    <property type="project" value="TreeGrafter"/>
</dbReference>
<evidence type="ECO:0000256" key="4">
    <source>
        <dbReference type="ARBA" id="ARBA00022801"/>
    </source>
</evidence>
<evidence type="ECO:0000256" key="1">
    <source>
        <dbReference type="ARBA" id="ARBA00001052"/>
    </source>
</evidence>
<dbReference type="GO" id="GO:0008270">
    <property type="term" value="F:zinc ion binding"/>
    <property type="evidence" value="ECO:0007669"/>
    <property type="project" value="TreeGrafter"/>
</dbReference>
<dbReference type="GO" id="GO:0005525">
    <property type="term" value="F:GTP binding"/>
    <property type="evidence" value="ECO:0007669"/>
    <property type="project" value="TreeGrafter"/>
</dbReference>
<dbReference type="InterPro" id="IPR001474">
    <property type="entry name" value="GTP_CycHdrlase_I"/>
</dbReference>
<dbReference type="AlphaFoldDB" id="A0A6M3KLV1"/>
<reference evidence="6" key="1">
    <citation type="submission" date="2020-03" db="EMBL/GenBank/DDBJ databases">
        <title>The deep terrestrial virosphere.</title>
        <authorList>
            <person name="Holmfeldt K."/>
            <person name="Nilsson E."/>
            <person name="Simone D."/>
            <person name="Lopez-Fernandez M."/>
            <person name="Wu X."/>
            <person name="de Brujin I."/>
            <person name="Lundin D."/>
            <person name="Andersson A."/>
            <person name="Bertilsson S."/>
            <person name="Dopson M."/>
        </authorList>
    </citation>
    <scope>NUCLEOTIDE SEQUENCE</scope>
    <source>
        <strain evidence="6">MM415A00428</strain>
    </source>
</reference>
<dbReference type="GO" id="GO:0006729">
    <property type="term" value="P:tetrahydrobiopterin biosynthetic process"/>
    <property type="evidence" value="ECO:0007669"/>
    <property type="project" value="TreeGrafter"/>
</dbReference>
<dbReference type="Gene3D" id="1.10.286.10">
    <property type="match status" value="1"/>
</dbReference>
<evidence type="ECO:0000313" key="6">
    <source>
        <dbReference type="EMBL" id="QJA82318.1"/>
    </source>
</evidence>
<dbReference type="EC" id="3.5.4.16" evidence="3"/>
<dbReference type="InterPro" id="IPR020602">
    <property type="entry name" value="GTP_CycHdrlase_I_dom"/>
</dbReference>
<evidence type="ECO:0000259" key="5">
    <source>
        <dbReference type="Pfam" id="PF01227"/>
    </source>
</evidence>
<protein>
    <recommendedName>
        <fullName evidence="3">GTP cyclohydrolase I</fullName>
        <ecNumber evidence="3">3.5.4.16</ecNumber>
    </recommendedName>
</protein>
<dbReference type="Gene3D" id="3.30.1130.10">
    <property type="match status" value="1"/>
</dbReference>
<feature type="domain" description="GTP cyclohydrolase I" evidence="5">
    <location>
        <begin position="16"/>
        <end position="185"/>
    </location>
</feature>
<dbReference type="InterPro" id="IPR043133">
    <property type="entry name" value="GTP-CH-I_C/QueF"/>
</dbReference>
<dbReference type="InterPro" id="IPR043134">
    <property type="entry name" value="GTP-CH-I_N"/>
</dbReference>
<dbReference type="PANTHER" id="PTHR11109:SF7">
    <property type="entry name" value="GTP CYCLOHYDROLASE 1"/>
    <property type="match status" value="1"/>
</dbReference>
<comment type="pathway">
    <text evidence="2">Cofactor biosynthesis; 7,8-dihydroneopterin triphosphate biosynthesis; 7,8-dihydroneopterin triphosphate from GTP: step 1/1.</text>
</comment>
<dbReference type="FunFam" id="3.30.1130.10:FF:000001">
    <property type="entry name" value="GTP cyclohydrolase 1"/>
    <property type="match status" value="1"/>
</dbReference>
<name>A0A6M3KLV1_9ZZZZ</name>
<keyword evidence="4 6" id="KW-0378">Hydrolase</keyword>
<dbReference type="PANTHER" id="PTHR11109">
    <property type="entry name" value="GTP CYCLOHYDROLASE I"/>
    <property type="match status" value="1"/>
</dbReference>
<comment type="catalytic activity">
    <reaction evidence="1">
        <text>GTP + H2O = 7,8-dihydroneopterin 3'-triphosphate + formate + H(+)</text>
        <dbReference type="Rhea" id="RHEA:17473"/>
        <dbReference type="ChEBI" id="CHEBI:15377"/>
        <dbReference type="ChEBI" id="CHEBI:15378"/>
        <dbReference type="ChEBI" id="CHEBI:15740"/>
        <dbReference type="ChEBI" id="CHEBI:37565"/>
        <dbReference type="ChEBI" id="CHEBI:58462"/>
        <dbReference type="EC" id="3.5.4.16"/>
    </reaction>
</comment>
<dbReference type="SUPFAM" id="SSF55620">
    <property type="entry name" value="Tetrahydrobiopterin biosynthesis enzymes-like"/>
    <property type="match status" value="1"/>
</dbReference>
<dbReference type="Pfam" id="PF01227">
    <property type="entry name" value="GTP_cyclohydroI"/>
    <property type="match status" value="1"/>
</dbReference>
<dbReference type="GO" id="GO:0003934">
    <property type="term" value="F:GTP cyclohydrolase I activity"/>
    <property type="evidence" value="ECO:0007669"/>
    <property type="project" value="UniProtKB-EC"/>
</dbReference>
<dbReference type="EMBL" id="MT142484">
    <property type="protein sequence ID" value="QJA82318.1"/>
    <property type="molecule type" value="Genomic_DNA"/>
</dbReference>
<gene>
    <name evidence="6" type="ORF">MM415A00428_0036</name>
</gene>
<evidence type="ECO:0000256" key="2">
    <source>
        <dbReference type="ARBA" id="ARBA00005080"/>
    </source>
</evidence>
<dbReference type="GO" id="GO:0046654">
    <property type="term" value="P:tetrahydrofolate biosynthetic process"/>
    <property type="evidence" value="ECO:0007669"/>
    <property type="project" value="InterPro"/>
</dbReference>
<sequence length="187" mass="21153">MNRDRVTELFGLILTEGLGLDLNDPNLSATPKRVAKMFCNEFFTTLGKEIDGITVFPNIYGYNQLIISPEIKFTSYCAHHFLPFYGSCWVIYLPSATLIGASKSARIVDHYSHRPQLQEHLTHEIMQCFVRFTKPRGAMVFMKAVHQCMSCRGVIQRDGMGMITSAVHGEFLEDADLKMEALSLLKV</sequence>
<dbReference type="UniPathway" id="UPA00848">
    <property type="reaction ID" value="UER00151"/>
</dbReference>
<organism evidence="6">
    <name type="scientific">viral metagenome</name>
    <dbReference type="NCBI Taxonomy" id="1070528"/>
    <lineage>
        <taxon>unclassified sequences</taxon>
        <taxon>metagenomes</taxon>
        <taxon>organismal metagenomes</taxon>
    </lineage>
</organism>
<evidence type="ECO:0000256" key="3">
    <source>
        <dbReference type="ARBA" id="ARBA00012715"/>
    </source>
</evidence>